<dbReference type="InterPro" id="IPR011856">
    <property type="entry name" value="tRNA_endonuc-like_dom_sf"/>
</dbReference>
<keyword evidence="6" id="KW-0540">Nuclease</keyword>
<evidence type="ECO:0000256" key="8">
    <source>
        <dbReference type="ARBA" id="ARBA00022801"/>
    </source>
</evidence>
<evidence type="ECO:0000259" key="11">
    <source>
        <dbReference type="SMART" id="SM00990"/>
    </source>
</evidence>
<dbReference type="Proteomes" id="UP000000442">
    <property type="component" value="Chromosome"/>
</dbReference>
<evidence type="ECO:0000256" key="4">
    <source>
        <dbReference type="ARBA" id="ARBA00005533"/>
    </source>
</evidence>
<evidence type="ECO:0000313" key="12">
    <source>
        <dbReference type="EMBL" id="ACN14289.1"/>
    </source>
</evidence>
<gene>
    <name evidence="12" type="ordered locus">HRM2_11770</name>
</gene>
<proteinExistence type="inferred from homology"/>
<evidence type="ECO:0000256" key="7">
    <source>
        <dbReference type="ARBA" id="ARBA00022723"/>
    </source>
</evidence>
<keyword evidence="10" id="KW-0464">Manganese</keyword>
<organism evidence="12 13">
    <name type="scientific">Desulforapulum autotrophicum (strain ATCC 43914 / DSM 3382 / VKM B-1955 / HRM2)</name>
    <name type="common">Desulfobacterium autotrophicum</name>
    <dbReference type="NCBI Taxonomy" id="177437"/>
    <lineage>
        <taxon>Bacteria</taxon>
        <taxon>Pseudomonadati</taxon>
        <taxon>Thermodesulfobacteriota</taxon>
        <taxon>Desulfobacteria</taxon>
        <taxon>Desulfobacterales</taxon>
        <taxon>Desulfobacteraceae</taxon>
        <taxon>Desulforapulum</taxon>
    </lineage>
</organism>
<protein>
    <recommendedName>
        <fullName evidence="5">phosphodiesterase I</fullName>
        <ecNumber evidence="5">3.1.4.1</ecNumber>
    </recommendedName>
</protein>
<keyword evidence="8" id="KW-0378">Hydrolase</keyword>
<evidence type="ECO:0000256" key="10">
    <source>
        <dbReference type="ARBA" id="ARBA00023211"/>
    </source>
</evidence>
<comment type="cofactor">
    <cofactor evidence="2">
        <name>Mn(2+)</name>
        <dbReference type="ChEBI" id="CHEBI:29035"/>
    </cofactor>
</comment>
<dbReference type="PANTHER" id="PTHR15749:SF4">
    <property type="entry name" value="FANCONI-ASSOCIATED NUCLEASE 1"/>
    <property type="match status" value="1"/>
</dbReference>
<evidence type="ECO:0000256" key="2">
    <source>
        <dbReference type="ARBA" id="ARBA00001936"/>
    </source>
</evidence>
<evidence type="ECO:0000313" key="13">
    <source>
        <dbReference type="Proteomes" id="UP000000442"/>
    </source>
</evidence>
<dbReference type="EC" id="3.1.4.1" evidence="5"/>
<dbReference type="GO" id="GO:0036297">
    <property type="term" value="P:interstrand cross-link repair"/>
    <property type="evidence" value="ECO:0007669"/>
    <property type="project" value="InterPro"/>
</dbReference>
<dbReference type="eggNOG" id="ENOG5033C9I">
    <property type="taxonomic scope" value="Bacteria"/>
</dbReference>
<dbReference type="Pfam" id="PF08774">
    <property type="entry name" value="VRR_NUC"/>
    <property type="match status" value="1"/>
</dbReference>
<comment type="catalytic activity">
    <reaction evidence="1">
        <text>Hydrolytically removes 5'-nucleotides successively from the 3'-hydroxy termini of 3'-hydroxy-terminated oligonucleotides.</text>
        <dbReference type="EC" id="3.1.4.1"/>
    </reaction>
</comment>
<keyword evidence="7" id="KW-0479">Metal-binding</keyword>
<dbReference type="Gene3D" id="3.40.1350.10">
    <property type="match status" value="1"/>
</dbReference>
<feature type="domain" description="VRR-NUC" evidence="11">
    <location>
        <begin position="227"/>
        <end position="327"/>
    </location>
</feature>
<dbReference type="KEGG" id="dat:HRM2_11770"/>
<keyword evidence="9" id="KW-0460">Magnesium</keyword>
<dbReference type="AlphaFoldDB" id="C0QLY3"/>
<dbReference type="OrthoDB" id="7054803at2"/>
<evidence type="ECO:0000256" key="5">
    <source>
        <dbReference type="ARBA" id="ARBA00012029"/>
    </source>
</evidence>
<dbReference type="EMBL" id="CP001087">
    <property type="protein sequence ID" value="ACN14289.1"/>
    <property type="molecule type" value="Genomic_DNA"/>
</dbReference>
<accession>C0QLY3</accession>
<evidence type="ECO:0000256" key="9">
    <source>
        <dbReference type="ARBA" id="ARBA00022842"/>
    </source>
</evidence>
<dbReference type="SMART" id="SM00990">
    <property type="entry name" value="VRR_NUC"/>
    <property type="match status" value="1"/>
</dbReference>
<dbReference type="RefSeq" id="WP_015903078.1">
    <property type="nucleotide sequence ID" value="NC_012108.1"/>
</dbReference>
<dbReference type="GO" id="GO:0004528">
    <property type="term" value="F:phosphodiesterase I activity"/>
    <property type="evidence" value="ECO:0007669"/>
    <property type="project" value="UniProtKB-EC"/>
</dbReference>
<dbReference type="InterPro" id="IPR033315">
    <property type="entry name" value="Fan1-like"/>
</dbReference>
<evidence type="ECO:0000256" key="1">
    <source>
        <dbReference type="ARBA" id="ARBA00000983"/>
    </source>
</evidence>
<dbReference type="GO" id="GO:0070336">
    <property type="term" value="F:flap-structured DNA binding"/>
    <property type="evidence" value="ECO:0007669"/>
    <property type="project" value="TreeGrafter"/>
</dbReference>
<dbReference type="STRING" id="177437.HRM2_11770"/>
<comment type="similarity">
    <text evidence="4">Belongs to the FAN1 family.</text>
</comment>
<dbReference type="GO" id="GO:0017108">
    <property type="term" value="F:5'-flap endonuclease activity"/>
    <property type="evidence" value="ECO:0007669"/>
    <property type="project" value="TreeGrafter"/>
</dbReference>
<evidence type="ECO:0000256" key="3">
    <source>
        <dbReference type="ARBA" id="ARBA00001946"/>
    </source>
</evidence>
<reference evidence="12 13" key="1">
    <citation type="journal article" date="2009" name="Environ. Microbiol.">
        <title>Genome sequence of Desulfobacterium autotrophicum HRM2, a marine sulfate reducer oxidizing organic carbon completely to carbon dioxide.</title>
        <authorList>
            <person name="Strittmatter A.W."/>
            <person name="Liesegang H."/>
            <person name="Rabus R."/>
            <person name="Decker I."/>
            <person name="Amann J."/>
            <person name="Andres S."/>
            <person name="Henne A."/>
            <person name="Fricke W.F."/>
            <person name="Martinez-Arias R."/>
            <person name="Bartels D."/>
            <person name="Goesmann A."/>
            <person name="Krause L."/>
            <person name="Puehler A."/>
            <person name="Klenk H.P."/>
            <person name="Richter M."/>
            <person name="Schuler M."/>
            <person name="Gloeckner F.O."/>
            <person name="Meyerdierks A."/>
            <person name="Gottschalk G."/>
            <person name="Amann R."/>
        </authorList>
    </citation>
    <scope>NUCLEOTIDE SEQUENCE [LARGE SCALE GENOMIC DNA]</scope>
    <source>
        <strain evidence="13">ATCC 43914 / DSM 3382 / HRM2</strain>
    </source>
</reference>
<dbReference type="HOGENOM" id="CLU_838680_0_0_7"/>
<evidence type="ECO:0000256" key="6">
    <source>
        <dbReference type="ARBA" id="ARBA00022722"/>
    </source>
</evidence>
<dbReference type="GO" id="GO:0008409">
    <property type="term" value="F:5'-3' exonuclease activity"/>
    <property type="evidence" value="ECO:0007669"/>
    <property type="project" value="TreeGrafter"/>
</dbReference>
<dbReference type="InterPro" id="IPR014883">
    <property type="entry name" value="VRR_NUC"/>
</dbReference>
<name>C0QLY3_DESAH</name>
<comment type="cofactor">
    <cofactor evidence="3">
        <name>Mg(2+)</name>
        <dbReference type="ChEBI" id="CHEBI:18420"/>
    </cofactor>
</comment>
<keyword evidence="13" id="KW-1185">Reference proteome</keyword>
<sequence length="331" mass="38377">MDEHNLDDMLEHWETAIRDGKIPAPYCVERIAILARKKKDYALVVSICEQYISLLNKIYPKNEKVGIKAGSTYAAIEDRLVKAKLLLEGKKIPYKKKAQIKAPVVDINLIRRGKKKWKSPLTNKWVLIEEAVLDYYRLSGWKGYSHEGGLILNLIKAMSFPEIGMDHRCTFIEALYAQNVAFEKDRFEIPWLLKNIKSATKNQVKKNFARMISTEEYEVVYEMGGDTWTQTKSESVLQYFPFLEGWMLIQLYENLGGDSIYKIAQIFATDPYKYRKGWPDLTIWKDGEVKFLEVKSPNDTMRKSQETIISKIMNPLNLDFAFVKISSTPSY</sequence>
<dbReference type="PANTHER" id="PTHR15749">
    <property type="entry name" value="FANCONI-ASSOCIATED NUCLEASE 1"/>
    <property type="match status" value="1"/>
</dbReference>